<proteinExistence type="predicted"/>
<accession>A0A410RSN2</accession>
<dbReference type="EMBL" id="CP034669">
    <property type="protein sequence ID" value="QAT84886.1"/>
    <property type="molecule type" value="Genomic_DNA"/>
</dbReference>
<feature type="transmembrane region" description="Helical" evidence="1">
    <location>
        <begin position="102"/>
        <end position="132"/>
    </location>
</feature>
<sequence length="181" mass="18786">MTAARWKNPGAVGLGALLLGLLAAPWVYVAAFHALSAFPSPFALMVAPLLLVATLDLGLEAFARLRGLTWLRRLGAALSVVGLLTILWVLSGFTLMTGSERLGLLATVWLCTSLAWLVILLAVGVAGPTVLLRSSLDSPARRRAALAVALLLFGGLSALCLHYLLTPAGFIGGPPSPVPIG</sequence>
<reference evidence="2 3" key="1">
    <citation type="submission" date="2018-12" db="EMBL/GenBank/DDBJ databases">
        <title>Complete Genome Sequence of the Corallopyronin A producing Myxobacterium Corallococcus coralloides B035.</title>
        <authorList>
            <person name="Bouhired S.M."/>
            <person name="Rupp O."/>
            <person name="Blom J."/>
            <person name="Schaeberle T.F."/>
            <person name="Kehraus S."/>
            <person name="Schiefer A."/>
            <person name="Pfarr K."/>
            <person name="Goesmann A."/>
            <person name="Hoerauf A."/>
            <person name="Koenig G.M."/>
        </authorList>
    </citation>
    <scope>NUCLEOTIDE SEQUENCE [LARGE SCALE GENOMIC DNA]</scope>
    <source>
        <strain evidence="2 3">B035</strain>
    </source>
</reference>
<gene>
    <name evidence="2" type="ORF">EJ065_3323</name>
</gene>
<name>A0A410RSN2_CORCK</name>
<evidence type="ECO:0000313" key="2">
    <source>
        <dbReference type="EMBL" id="QAT84886.1"/>
    </source>
</evidence>
<feature type="transmembrane region" description="Helical" evidence="1">
    <location>
        <begin position="144"/>
        <end position="165"/>
    </location>
</feature>
<keyword evidence="1" id="KW-0472">Membrane</keyword>
<feature type="transmembrane region" description="Helical" evidence="1">
    <location>
        <begin position="74"/>
        <end position="96"/>
    </location>
</feature>
<keyword evidence="1" id="KW-1133">Transmembrane helix</keyword>
<organism evidence="2 3">
    <name type="scientific">Corallococcus coralloides</name>
    <name type="common">Myxococcus coralloides</name>
    <dbReference type="NCBI Taxonomy" id="184914"/>
    <lineage>
        <taxon>Bacteria</taxon>
        <taxon>Pseudomonadati</taxon>
        <taxon>Myxococcota</taxon>
        <taxon>Myxococcia</taxon>
        <taxon>Myxococcales</taxon>
        <taxon>Cystobacterineae</taxon>
        <taxon>Myxococcaceae</taxon>
        <taxon>Corallococcus</taxon>
    </lineage>
</organism>
<dbReference type="Proteomes" id="UP000288758">
    <property type="component" value="Chromosome"/>
</dbReference>
<feature type="transmembrane region" description="Helical" evidence="1">
    <location>
        <begin position="41"/>
        <end position="62"/>
    </location>
</feature>
<keyword evidence="1" id="KW-0812">Transmembrane</keyword>
<dbReference type="AlphaFoldDB" id="A0A410RSN2"/>
<dbReference type="RefSeq" id="WP_128796755.1">
    <property type="nucleotide sequence ID" value="NZ_CP034669.1"/>
</dbReference>
<evidence type="ECO:0000256" key="1">
    <source>
        <dbReference type="SAM" id="Phobius"/>
    </source>
</evidence>
<evidence type="ECO:0000313" key="3">
    <source>
        <dbReference type="Proteomes" id="UP000288758"/>
    </source>
</evidence>
<protein>
    <submittedName>
        <fullName evidence="2">Uncharacterized protein</fullName>
    </submittedName>
</protein>